<sequence>MPTISSEALESIAKRAGFDITDIIQYWYMKRKSRCGVPLIRRLQTARLLSEQVKKRELHKKSHVRTSHDIFEAVFLPYSFIIDDTLERLCHKDKHCVRIYSCSIHFILYIYSKTKLIAEGKYDSIGAMRTDFLLMTDNCEKFNKTHEWYLKYGRKFRKIGLGLLETAERRIRDMEKLQIGGDVILSEVSRVNYYESNDEDSCVKENEPDTDDERPELRNSRRISASEATDLKRPTTINNIDLGGFLTPRDSGKGMFTFNGTTPKSKRKNDQEATPALKRRKKDSMALSPFRQAPITKFFATSPVILSDRRSTLRHAAPAPLMAFRENSVTSPLPADVASSESSTEEYETRPNRRSARRGDHAKIDIQEASDPEGYHHNDLVVVDGIAGRCVKTSFISFFVIDPVDARVDGDLPKALVSECRLASRKDSQICVFLFENENKWGWYPSCDVRLLNLNGNDGDGLSTTSYKLAKKWQKQMVEVYNK</sequence>
<keyword evidence="1" id="KW-0103">Bromodomain</keyword>
<dbReference type="InterPro" id="IPR036427">
    <property type="entry name" value="Bromodomain-like_sf"/>
</dbReference>
<evidence type="ECO:0000313" key="4">
    <source>
        <dbReference type="WBParaSite" id="Hba_14393"/>
    </source>
</evidence>
<dbReference type="AlphaFoldDB" id="A0A1I7XA45"/>
<dbReference type="Gene3D" id="1.20.920.10">
    <property type="entry name" value="Bromodomain-like"/>
    <property type="match status" value="1"/>
</dbReference>
<name>A0A1I7XA45_HETBA</name>
<organism evidence="3 4">
    <name type="scientific">Heterorhabditis bacteriophora</name>
    <name type="common">Entomopathogenic nematode worm</name>
    <dbReference type="NCBI Taxonomy" id="37862"/>
    <lineage>
        <taxon>Eukaryota</taxon>
        <taxon>Metazoa</taxon>
        <taxon>Ecdysozoa</taxon>
        <taxon>Nematoda</taxon>
        <taxon>Chromadorea</taxon>
        <taxon>Rhabditida</taxon>
        <taxon>Rhabditina</taxon>
        <taxon>Rhabditomorpha</taxon>
        <taxon>Strongyloidea</taxon>
        <taxon>Heterorhabditidae</taxon>
        <taxon>Heterorhabditis</taxon>
    </lineage>
</organism>
<feature type="region of interest" description="Disordered" evidence="2">
    <location>
        <begin position="197"/>
        <end position="232"/>
    </location>
</feature>
<evidence type="ECO:0000256" key="2">
    <source>
        <dbReference type="SAM" id="MobiDB-lite"/>
    </source>
</evidence>
<evidence type="ECO:0000313" key="3">
    <source>
        <dbReference type="Proteomes" id="UP000095283"/>
    </source>
</evidence>
<feature type="compositionally biased region" description="Basic and acidic residues" evidence="2">
    <location>
        <begin position="347"/>
        <end position="361"/>
    </location>
</feature>
<dbReference type="WBParaSite" id="Hba_14393">
    <property type="protein sequence ID" value="Hba_14393"/>
    <property type="gene ID" value="Hba_14393"/>
</dbReference>
<accession>A0A1I7XA45</accession>
<feature type="region of interest" description="Disordered" evidence="2">
    <location>
        <begin position="330"/>
        <end position="361"/>
    </location>
</feature>
<reference evidence="4" key="1">
    <citation type="submission" date="2016-11" db="UniProtKB">
        <authorList>
            <consortium name="WormBaseParasite"/>
        </authorList>
    </citation>
    <scope>IDENTIFICATION</scope>
</reference>
<dbReference type="Proteomes" id="UP000095283">
    <property type="component" value="Unplaced"/>
</dbReference>
<keyword evidence="3" id="KW-1185">Reference proteome</keyword>
<feature type="region of interest" description="Disordered" evidence="2">
    <location>
        <begin position="251"/>
        <end position="286"/>
    </location>
</feature>
<proteinExistence type="predicted"/>
<evidence type="ECO:0000256" key="1">
    <source>
        <dbReference type="ARBA" id="ARBA00023117"/>
    </source>
</evidence>
<protein>
    <submittedName>
        <fullName evidence="4">Bromo domain-containing protein</fullName>
    </submittedName>
</protein>
<dbReference type="SUPFAM" id="SSF47370">
    <property type="entry name" value="Bromodomain"/>
    <property type="match status" value="1"/>
</dbReference>